<name>A0A498QJA7_9MYCO</name>
<organism evidence="1 2">
    <name type="scientific">Mycobacterium innocens</name>
    <dbReference type="NCBI Taxonomy" id="2341083"/>
    <lineage>
        <taxon>Bacteria</taxon>
        <taxon>Bacillati</taxon>
        <taxon>Actinomycetota</taxon>
        <taxon>Actinomycetes</taxon>
        <taxon>Mycobacteriales</taxon>
        <taxon>Mycobacteriaceae</taxon>
        <taxon>Mycobacterium</taxon>
    </lineage>
</organism>
<dbReference type="AlphaFoldDB" id="A0A498QJA7"/>
<dbReference type="EMBL" id="UPHQ01000316">
    <property type="protein sequence ID" value="VBA46548.1"/>
    <property type="molecule type" value="Genomic_DNA"/>
</dbReference>
<dbReference type="Proteomes" id="UP000267289">
    <property type="component" value="Unassembled WGS sequence"/>
</dbReference>
<gene>
    <name evidence="1" type="ORF">LAUMK13_05684</name>
</gene>
<reference evidence="1 2" key="1">
    <citation type="submission" date="2018-09" db="EMBL/GenBank/DDBJ databases">
        <authorList>
            <person name="Tagini F."/>
        </authorList>
    </citation>
    <scope>NUCLEOTIDE SEQUENCE [LARGE SCALE GENOMIC DNA]</scope>
    <source>
        <strain evidence="1 2">MK13</strain>
    </source>
</reference>
<evidence type="ECO:0000313" key="2">
    <source>
        <dbReference type="Proteomes" id="UP000267289"/>
    </source>
</evidence>
<proteinExistence type="predicted"/>
<keyword evidence="2" id="KW-1185">Reference proteome</keyword>
<protein>
    <submittedName>
        <fullName evidence="1">Uncharacterized protein</fullName>
    </submittedName>
</protein>
<accession>A0A498QJA7</accession>
<sequence length="79" mass="8552">MGGGAVTSTASADINQLRRELTYRFNVHPVWTWPPQLLQAMIGMFNLAFGGQPPAAPLPGFRPHLVKSVQDETHLSPAG</sequence>
<evidence type="ECO:0000313" key="1">
    <source>
        <dbReference type="EMBL" id="VBA46548.1"/>
    </source>
</evidence>